<organism evidence="1 2">
    <name type="scientific">Willisornis vidua</name>
    <name type="common">Xingu scale-backed antbird</name>
    <dbReference type="NCBI Taxonomy" id="1566151"/>
    <lineage>
        <taxon>Eukaryota</taxon>
        <taxon>Metazoa</taxon>
        <taxon>Chordata</taxon>
        <taxon>Craniata</taxon>
        <taxon>Vertebrata</taxon>
        <taxon>Euteleostomi</taxon>
        <taxon>Archelosauria</taxon>
        <taxon>Archosauria</taxon>
        <taxon>Dinosauria</taxon>
        <taxon>Saurischia</taxon>
        <taxon>Theropoda</taxon>
        <taxon>Coelurosauria</taxon>
        <taxon>Aves</taxon>
        <taxon>Neognathae</taxon>
        <taxon>Neoaves</taxon>
        <taxon>Telluraves</taxon>
        <taxon>Australaves</taxon>
        <taxon>Passeriformes</taxon>
        <taxon>Thamnophilidae</taxon>
        <taxon>Willisornis</taxon>
    </lineage>
</organism>
<dbReference type="Proteomes" id="UP001145742">
    <property type="component" value="Unassembled WGS sequence"/>
</dbReference>
<gene>
    <name evidence="1" type="ORF">WISP_102059</name>
</gene>
<sequence>MGQGNLGCVYRLGNERVERSTAERDLGVLVDGKWTPREKETEWTPHCGYNFTVRGRVGTATDLFTLVTSDKTCGNGKELNQGKFGWDIRAYGVTLEVPCTRPGVGLDDPCGSLPSQDILWFYGTFHSYRILFYLLKTSSQMAILLGIT</sequence>
<protein>
    <submittedName>
        <fullName evidence="1">Uncharacterized protein</fullName>
    </submittedName>
</protein>
<comment type="caution">
    <text evidence="1">The sequence shown here is derived from an EMBL/GenBank/DDBJ whole genome shotgun (WGS) entry which is preliminary data.</text>
</comment>
<accession>A0ABQ9D4B5</accession>
<evidence type="ECO:0000313" key="2">
    <source>
        <dbReference type="Proteomes" id="UP001145742"/>
    </source>
</evidence>
<keyword evidence="2" id="KW-1185">Reference proteome</keyword>
<dbReference type="EMBL" id="WHWB01034305">
    <property type="protein sequence ID" value="KAJ7411616.1"/>
    <property type="molecule type" value="Genomic_DNA"/>
</dbReference>
<reference evidence="1" key="1">
    <citation type="submission" date="2019-10" db="EMBL/GenBank/DDBJ databases">
        <authorList>
            <person name="Soares A.E.R."/>
            <person name="Aleixo A."/>
            <person name="Schneider P."/>
            <person name="Miyaki C.Y."/>
            <person name="Schneider M.P."/>
            <person name="Mello C."/>
            <person name="Vasconcelos A.T.R."/>
        </authorList>
    </citation>
    <scope>NUCLEOTIDE SEQUENCE</scope>
    <source>
        <tissue evidence="1">Muscle</tissue>
    </source>
</reference>
<evidence type="ECO:0000313" key="1">
    <source>
        <dbReference type="EMBL" id="KAJ7411616.1"/>
    </source>
</evidence>
<name>A0ABQ9D4B5_9PASS</name>
<proteinExistence type="predicted"/>